<proteinExistence type="predicted"/>
<keyword evidence="3" id="KW-0150">Chloroplast</keyword>
<comment type="cofactor">
    <cofactor evidence="1">
        <name>[4Fe-4S] cluster</name>
        <dbReference type="ChEBI" id="CHEBI:49883"/>
    </cofactor>
</comment>
<evidence type="ECO:0000256" key="2">
    <source>
        <dbReference type="SAM" id="MobiDB-lite"/>
    </source>
</evidence>
<dbReference type="RefSeq" id="YP_009589559.1">
    <property type="nucleotide sequence ID" value="NC_041642.1"/>
</dbReference>
<name>A0A482CFR3_9TRAC</name>
<dbReference type="GO" id="GO:0009522">
    <property type="term" value="C:photosystem I"/>
    <property type="evidence" value="ECO:0007669"/>
    <property type="project" value="InterPro"/>
</dbReference>
<dbReference type="GeneID" id="39721364"/>
<organism evidence="3">
    <name type="scientific">Selaginella hainanensis</name>
    <dbReference type="NCBI Taxonomy" id="2547368"/>
    <lineage>
        <taxon>Eukaryota</taxon>
        <taxon>Viridiplantae</taxon>
        <taxon>Streptophyta</taxon>
        <taxon>Embryophyta</taxon>
        <taxon>Tracheophyta</taxon>
        <taxon>Lycopodiopsida</taxon>
        <taxon>Selaginellales</taxon>
        <taxon>Selaginellaceae</taxon>
        <taxon>Selaginella</taxon>
    </lineage>
</organism>
<dbReference type="GO" id="GO:0009055">
    <property type="term" value="F:electron transfer activity"/>
    <property type="evidence" value="ECO:0007669"/>
    <property type="project" value="InterPro"/>
</dbReference>
<keyword evidence="3" id="KW-0934">Plastid</keyword>
<protein>
    <submittedName>
        <fullName evidence="3">Photosystem I subunit VII</fullName>
    </submittedName>
</protein>
<dbReference type="AlphaFoldDB" id="A0A482CFR3"/>
<accession>A0A482CFR3</accession>
<evidence type="ECO:0000256" key="1">
    <source>
        <dbReference type="ARBA" id="ARBA00001966"/>
    </source>
</evidence>
<feature type="region of interest" description="Disordered" evidence="2">
    <location>
        <begin position="22"/>
        <end position="82"/>
    </location>
</feature>
<sequence>MAHPAKIHGTCTGRTQCVRARPTDASEMVPRDGCKANQIASAPRTEDRAGCKRRESARPTDPSSARVYPGSETTRSTGSAHR</sequence>
<dbReference type="InterPro" id="IPR017491">
    <property type="entry name" value="PSI_PsaC"/>
</dbReference>
<feature type="compositionally biased region" description="Basic and acidic residues" evidence="2">
    <location>
        <begin position="44"/>
        <end position="58"/>
    </location>
</feature>
<dbReference type="GO" id="GO:0009773">
    <property type="term" value="P:photosynthetic electron transport in photosystem I"/>
    <property type="evidence" value="ECO:0007669"/>
    <property type="project" value="InterPro"/>
</dbReference>
<evidence type="ECO:0000313" key="3">
    <source>
        <dbReference type="EMBL" id="QBL76139.1"/>
    </source>
</evidence>
<dbReference type="Gene3D" id="3.30.70.20">
    <property type="match status" value="1"/>
</dbReference>
<gene>
    <name evidence="3" type="primary">psaC</name>
</gene>
<dbReference type="GO" id="GO:0042651">
    <property type="term" value="C:thylakoid membrane"/>
    <property type="evidence" value="ECO:0007669"/>
    <property type="project" value="InterPro"/>
</dbReference>
<dbReference type="NCBIfam" id="TIGR03048">
    <property type="entry name" value="PS_I_psaC"/>
    <property type="match status" value="1"/>
</dbReference>
<reference evidence="3" key="1">
    <citation type="submission" date="2018-07" db="EMBL/GenBank/DDBJ databases">
        <authorList>
            <person name="Zhang H."/>
            <person name="Zhang X."/>
        </authorList>
    </citation>
    <scope>NUCLEOTIDE SEQUENCE</scope>
</reference>
<dbReference type="EMBL" id="MH598533">
    <property type="protein sequence ID" value="QBL76139.1"/>
    <property type="molecule type" value="Genomic_DNA"/>
</dbReference>
<feature type="compositionally biased region" description="Basic and acidic residues" evidence="2">
    <location>
        <begin position="22"/>
        <end position="34"/>
    </location>
</feature>
<reference evidence="3" key="2">
    <citation type="journal article" date="2019" name="J. ISSAAS">
        <title>The Unique Evolutionary Trajectory 1 and Dynamic Conformations of DR and IR/DR-coexisting Plastomes of the Early Vascular Plant Selaginellaceae (Lycophyte).</title>
        <authorList>
            <person name="Zhang H.-R."/>
            <person name="Xiang Q.-P."/>
            <person name="Zhang X.-C."/>
        </authorList>
    </citation>
    <scope>NUCLEOTIDE SEQUENCE</scope>
</reference>
<dbReference type="GO" id="GO:0051539">
    <property type="term" value="F:4 iron, 4 sulfur cluster binding"/>
    <property type="evidence" value="ECO:0007669"/>
    <property type="project" value="InterPro"/>
</dbReference>
<geneLocation type="chloroplast" evidence="3"/>
<feature type="compositionally biased region" description="Polar residues" evidence="2">
    <location>
        <begin position="71"/>
        <end position="82"/>
    </location>
</feature>